<dbReference type="InterPro" id="IPR026444">
    <property type="entry name" value="Secre_tail"/>
</dbReference>
<dbReference type="PANTHER" id="PTHR10963:SF55">
    <property type="entry name" value="GLYCOSIDE HYDROLASE FAMILY 16 PROTEIN"/>
    <property type="match status" value="1"/>
</dbReference>
<comment type="caution">
    <text evidence="5">The sequence shown here is derived from an EMBL/GenBank/DDBJ whole genome shotgun (WGS) entry which is preliminary data.</text>
</comment>
<sequence>MILIYRVCLIALLFGLQFAQAQQFPLDFEGNQFPFTGFSGSSFSFRTDPLQSSNNVGQFFNDGNQSNQGFFRDLFTAVDLNVDQNVTLRFYAFDPNAHSILLKLENGNQPDVEVLGQSNGAANNWLDINFDFSSAMESASGNMISAIGQYSRVTIFIDYGSNIPGTYLIDQINNGAVVVTPNPIDVVYTDLVWFDEFDNAGTNNPIDATKWFHQTLLPNGNSWFNGEQQHYTNRIDNSFVENGFLNIVAKRENFTDQGQTKQYTSARLNSKFAFTYGRVDVRAKLPFGDGTWPAIWTLGKNINENGGYWDSTHGTTNWPLCGEIDIMEHGLGAVNHVSSALHTNCGGCSGNTMNFQSTTLPDVANDFHIYSMNWSPQQITFLIDDVPFYTYNPVVKDVNTYPFYEDQYLLLNIAMGGVAGTIDPSFSQSSMIIDYVRVYQNTLSLTDADTINATVYPNPSSELVSIASTTTIDHIELYTMLGQRVIEKISECHTLDVSNYDNGMYVLKIHSGNQVQTERLVVSH</sequence>
<evidence type="ECO:0000256" key="2">
    <source>
        <dbReference type="ARBA" id="ARBA00022729"/>
    </source>
</evidence>
<evidence type="ECO:0000256" key="1">
    <source>
        <dbReference type="ARBA" id="ARBA00006865"/>
    </source>
</evidence>
<dbReference type="InterPro" id="IPR013320">
    <property type="entry name" value="ConA-like_dom_sf"/>
</dbReference>
<gene>
    <name evidence="5" type="ORF">IL45_11260</name>
    <name evidence="6" type="ORF">LY02_00777</name>
</gene>
<keyword evidence="8" id="KW-1185">Reference proteome</keyword>
<dbReference type="PANTHER" id="PTHR10963">
    <property type="entry name" value="GLYCOSYL HYDROLASE-RELATED"/>
    <property type="match status" value="1"/>
</dbReference>
<evidence type="ECO:0000313" key="7">
    <source>
        <dbReference type="Proteomes" id="UP000028531"/>
    </source>
</evidence>
<accession>A0A084JUT0</accession>
<proteinExistence type="inferred from homology"/>
<evidence type="ECO:0000256" key="3">
    <source>
        <dbReference type="SAM" id="SignalP"/>
    </source>
</evidence>
<organism evidence="5 7">
    <name type="scientific">Nonlabens ulvanivorans</name>
    <name type="common">Persicivirga ulvanivorans</name>
    <dbReference type="NCBI Taxonomy" id="906888"/>
    <lineage>
        <taxon>Bacteria</taxon>
        <taxon>Pseudomonadati</taxon>
        <taxon>Bacteroidota</taxon>
        <taxon>Flavobacteriia</taxon>
        <taxon>Flavobacteriales</taxon>
        <taxon>Flavobacteriaceae</taxon>
        <taxon>Nonlabens</taxon>
    </lineage>
</organism>
<dbReference type="Gene3D" id="2.60.120.200">
    <property type="match status" value="1"/>
</dbReference>
<protein>
    <submittedName>
        <fullName evidence="5">Beta-glucanase</fullName>
    </submittedName>
    <submittedName>
        <fullName evidence="6">Secreted protein (Por secretion system target)</fullName>
    </submittedName>
</protein>
<dbReference type="NCBIfam" id="TIGR04183">
    <property type="entry name" value="Por_Secre_tail"/>
    <property type="match status" value="1"/>
</dbReference>
<dbReference type="PROSITE" id="PS51762">
    <property type="entry name" value="GH16_2"/>
    <property type="match status" value="1"/>
</dbReference>
<name>A0A084JUT0_NONUL</name>
<dbReference type="Proteomes" id="UP000239997">
    <property type="component" value="Unassembled WGS sequence"/>
</dbReference>
<feature type="chain" id="PRO_5001777734" evidence="3">
    <location>
        <begin position="22"/>
        <end position="524"/>
    </location>
</feature>
<keyword evidence="2 3" id="KW-0732">Signal</keyword>
<evidence type="ECO:0000313" key="8">
    <source>
        <dbReference type="Proteomes" id="UP000239997"/>
    </source>
</evidence>
<dbReference type="EMBL" id="JPJI01000032">
    <property type="protein sequence ID" value="KEZ92714.1"/>
    <property type="molecule type" value="Genomic_DNA"/>
</dbReference>
<dbReference type="AlphaFoldDB" id="A0A084JUT0"/>
<dbReference type="Pfam" id="PF18962">
    <property type="entry name" value="Por_Secre_tail"/>
    <property type="match status" value="1"/>
</dbReference>
<reference evidence="6 8" key="2">
    <citation type="submission" date="2018-03" db="EMBL/GenBank/DDBJ databases">
        <title>Genomic Encyclopedia of Archaeal and Bacterial Type Strains, Phase II (KMG-II): from individual species to whole genera.</title>
        <authorList>
            <person name="Goeker M."/>
        </authorList>
    </citation>
    <scope>NUCLEOTIDE SEQUENCE [LARGE SCALE GENOMIC DNA]</scope>
    <source>
        <strain evidence="6 8">DSM 22727</strain>
    </source>
</reference>
<dbReference type="CDD" id="cd08023">
    <property type="entry name" value="GH16_laminarinase_like"/>
    <property type="match status" value="1"/>
</dbReference>
<dbReference type="InterPro" id="IPR050546">
    <property type="entry name" value="Glycosyl_Hydrlase_16"/>
</dbReference>
<reference evidence="5 7" key="1">
    <citation type="submission" date="2014-07" db="EMBL/GenBank/DDBJ databases">
        <title>Draft genome sequence of Nonlabens ulvanivorans, an ulvan degrading bacterium.</title>
        <authorList>
            <person name="Kopel M."/>
            <person name="Helbert W."/>
            <person name="Henrissat B."/>
            <person name="Doniger T."/>
            <person name="Banin E."/>
        </authorList>
    </citation>
    <scope>NUCLEOTIDE SEQUENCE [LARGE SCALE GENOMIC DNA]</scope>
    <source>
        <strain evidence="5 7">PLR</strain>
    </source>
</reference>
<dbReference type="GO" id="GO:0005975">
    <property type="term" value="P:carbohydrate metabolic process"/>
    <property type="evidence" value="ECO:0007669"/>
    <property type="project" value="InterPro"/>
</dbReference>
<dbReference type="RefSeq" id="WP_036583863.1">
    <property type="nucleotide sequence ID" value="NZ_JPJI01000032.1"/>
</dbReference>
<evidence type="ECO:0000313" key="5">
    <source>
        <dbReference type="EMBL" id="KEZ92714.1"/>
    </source>
</evidence>
<evidence type="ECO:0000313" key="6">
    <source>
        <dbReference type="EMBL" id="PRX15558.1"/>
    </source>
</evidence>
<dbReference type="Pfam" id="PF00722">
    <property type="entry name" value="Glyco_hydro_16"/>
    <property type="match status" value="1"/>
</dbReference>
<dbReference type="GO" id="GO:0004553">
    <property type="term" value="F:hydrolase activity, hydrolyzing O-glycosyl compounds"/>
    <property type="evidence" value="ECO:0007669"/>
    <property type="project" value="InterPro"/>
</dbReference>
<feature type="domain" description="GH16" evidence="4">
    <location>
        <begin position="195"/>
        <end position="444"/>
    </location>
</feature>
<comment type="similarity">
    <text evidence="1">Belongs to the glycosyl hydrolase 16 family.</text>
</comment>
<dbReference type="SUPFAM" id="SSF49899">
    <property type="entry name" value="Concanavalin A-like lectins/glucanases"/>
    <property type="match status" value="1"/>
</dbReference>
<dbReference type="OrthoDB" id="9809583at2"/>
<dbReference type="InterPro" id="IPR000757">
    <property type="entry name" value="Beta-glucanase-like"/>
</dbReference>
<feature type="signal peptide" evidence="3">
    <location>
        <begin position="1"/>
        <end position="21"/>
    </location>
</feature>
<dbReference type="Proteomes" id="UP000028531">
    <property type="component" value="Unassembled WGS sequence"/>
</dbReference>
<dbReference type="EMBL" id="PVNA01000001">
    <property type="protein sequence ID" value="PRX15558.1"/>
    <property type="molecule type" value="Genomic_DNA"/>
</dbReference>
<evidence type="ECO:0000259" key="4">
    <source>
        <dbReference type="PROSITE" id="PS51762"/>
    </source>
</evidence>